<dbReference type="CDD" id="cd23784">
    <property type="entry name" value="RWD_Spc25"/>
    <property type="match status" value="1"/>
</dbReference>
<dbReference type="FunFam" id="3.30.457.50:FF:000001">
    <property type="entry name" value="Probable kinetochore protein spc25"/>
    <property type="match status" value="1"/>
</dbReference>
<feature type="domain" description="Chromosome segregation protein Spc25 C-terminal" evidence="12">
    <location>
        <begin position="233"/>
        <end position="301"/>
    </location>
</feature>
<dbReference type="GO" id="GO:0007059">
    <property type="term" value="P:chromosome segregation"/>
    <property type="evidence" value="ECO:0007669"/>
    <property type="project" value="InterPro"/>
</dbReference>
<keyword evidence="5 9" id="KW-0995">Kinetochore</keyword>
<proteinExistence type="inferred from homology"/>
<evidence type="ECO:0000256" key="4">
    <source>
        <dbReference type="ARBA" id="ARBA00022776"/>
    </source>
</evidence>
<comment type="function">
    <text evidence="9">Acts as a component of the essential kinetochore-associated NDC80 complex, which is required for chromosome segregation and spindle checkpoint activity.</text>
</comment>
<dbReference type="AlphaFoldDB" id="A0A4S9F8U9"/>
<dbReference type="GO" id="GO:0051301">
    <property type="term" value="P:cell division"/>
    <property type="evidence" value="ECO:0007669"/>
    <property type="project" value="UniProtKB-UniRule"/>
</dbReference>
<keyword evidence="6 10" id="KW-0175">Coiled coil</keyword>
<evidence type="ECO:0000313" key="14">
    <source>
        <dbReference type="Proteomes" id="UP000308953"/>
    </source>
</evidence>
<comment type="similarity">
    <text evidence="1 9">Belongs to the SPC25 family.</text>
</comment>
<name>A0A4S9F8U9_AURPU</name>
<keyword evidence="2 9" id="KW-0158">Chromosome</keyword>
<evidence type="ECO:0000256" key="6">
    <source>
        <dbReference type="ARBA" id="ARBA00023054"/>
    </source>
</evidence>
<dbReference type="InterPro" id="IPR013255">
    <property type="entry name" value="Spc25_C"/>
</dbReference>
<comment type="subcellular location">
    <subcellularLocation>
        <location evidence="9">Nucleus</location>
    </subcellularLocation>
    <subcellularLocation>
        <location evidence="9">Chromosome</location>
        <location evidence="9">Centromere</location>
        <location evidence="9">Kinetochore</location>
    </subcellularLocation>
</comment>
<dbReference type="GO" id="GO:0005634">
    <property type="term" value="C:nucleus"/>
    <property type="evidence" value="ECO:0007669"/>
    <property type="project" value="UniProtKB-SubCell"/>
</dbReference>
<comment type="subunit">
    <text evidence="9">Component of the NDC80 complex.</text>
</comment>
<protein>
    <recommendedName>
        <fullName evidence="9">Kinetochore protein SPC25</fullName>
    </recommendedName>
</protein>
<dbReference type="Gene3D" id="3.30.457.50">
    <property type="entry name" value="Chromosome segregation protein Spc25"/>
    <property type="match status" value="1"/>
</dbReference>
<evidence type="ECO:0000256" key="3">
    <source>
        <dbReference type="ARBA" id="ARBA00022618"/>
    </source>
</evidence>
<evidence type="ECO:0000256" key="10">
    <source>
        <dbReference type="SAM" id="Coils"/>
    </source>
</evidence>
<evidence type="ECO:0000256" key="11">
    <source>
        <dbReference type="SAM" id="MobiDB-lite"/>
    </source>
</evidence>
<reference evidence="13 14" key="1">
    <citation type="submission" date="2018-10" db="EMBL/GenBank/DDBJ databases">
        <title>Fifty Aureobasidium pullulans genomes reveal a recombining polyextremotolerant generalist.</title>
        <authorList>
            <person name="Gostincar C."/>
            <person name="Turk M."/>
            <person name="Zajc J."/>
            <person name="Gunde-Cimerman N."/>
        </authorList>
    </citation>
    <scope>NUCLEOTIDE SEQUENCE [LARGE SCALE GENOMIC DNA]</scope>
    <source>
        <strain evidence="13 14">EXF-9785</strain>
    </source>
</reference>
<keyword evidence="4 9" id="KW-0498">Mitosis</keyword>
<keyword evidence="3 9" id="KW-0132">Cell division</keyword>
<evidence type="ECO:0000256" key="9">
    <source>
        <dbReference type="RuleBase" id="RU367150"/>
    </source>
</evidence>
<evidence type="ECO:0000256" key="1">
    <source>
        <dbReference type="ARBA" id="ARBA00006379"/>
    </source>
</evidence>
<dbReference type="PANTHER" id="PTHR14281:SF0">
    <property type="entry name" value="KINETOCHORE PROTEIN SPC25"/>
    <property type="match status" value="1"/>
</dbReference>
<evidence type="ECO:0000256" key="8">
    <source>
        <dbReference type="ARBA" id="ARBA00023328"/>
    </source>
</evidence>
<evidence type="ECO:0000259" key="12">
    <source>
        <dbReference type="Pfam" id="PF08234"/>
    </source>
</evidence>
<keyword evidence="9" id="KW-0539">Nucleus</keyword>
<dbReference type="InterPro" id="IPR045143">
    <property type="entry name" value="Spc25"/>
</dbReference>
<dbReference type="GO" id="GO:0031262">
    <property type="term" value="C:Ndc80 complex"/>
    <property type="evidence" value="ECO:0007669"/>
    <property type="project" value="InterPro"/>
</dbReference>
<accession>A0A4S9F8U9</accession>
<evidence type="ECO:0000256" key="5">
    <source>
        <dbReference type="ARBA" id="ARBA00022838"/>
    </source>
</evidence>
<keyword evidence="7 9" id="KW-0131">Cell cycle</keyword>
<dbReference type="Pfam" id="PF08234">
    <property type="entry name" value="Spindle_Spc25"/>
    <property type="match status" value="1"/>
</dbReference>
<dbReference type="EMBL" id="QZAV01000008">
    <property type="protein sequence ID" value="THX43856.1"/>
    <property type="molecule type" value="Genomic_DNA"/>
</dbReference>
<dbReference type="Proteomes" id="UP000308953">
    <property type="component" value="Unassembled WGS sequence"/>
</dbReference>
<keyword evidence="8 9" id="KW-0137">Centromere</keyword>
<dbReference type="PANTHER" id="PTHR14281">
    <property type="entry name" value="KINETOCHORE PROTEIN SPC25-RELATED"/>
    <property type="match status" value="1"/>
</dbReference>
<comment type="caution">
    <text evidence="13">The sequence shown here is derived from an EMBL/GenBank/DDBJ whole genome shotgun (WGS) entry which is preliminary data.</text>
</comment>
<gene>
    <name evidence="13" type="ORF">D6D10_00864</name>
</gene>
<organism evidence="13 14">
    <name type="scientific">Aureobasidium pullulans</name>
    <name type="common">Black yeast</name>
    <name type="synonym">Pullularia pullulans</name>
    <dbReference type="NCBI Taxonomy" id="5580"/>
    <lineage>
        <taxon>Eukaryota</taxon>
        <taxon>Fungi</taxon>
        <taxon>Dikarya</taxon>
        <taxon>Ascomycota</taxon>
        <taxon>Pezizomycotina</taxon>
        <taxon>Dothideomycetes</taxon>
        <taxon>Dothideomycetidae</taxon>
        <taxon>Dothideales</taxon>
        <taxon>Saccotheciaceae</taxon>
        <taxon>Aureobasidium</taxon>
    </lineage>
</organism>
<feature type="region of interest" description="Disordered" evidence="11">
    <location>
        <begin position="123"/>
        <end position="143"/>
    </location>
</feature>
<feature type="compositionally biased region" description="Basic and acidic residues" evidence="11">
    <location>
        <begin position="126"/>
        <end position="139"/>
    </location>
</feature>
<feature type="coiled-coil region" evidence="10">
    <location>
        <begin position="149"/>
        <end position="190"/>
    </location>
</feature>
<evidence type="ECO:0000256" key="2">
    <source>
        <dbReference type="ARBA" id="ARBA00022454"/>
    </source>
</evidence>
<sequence>MTICKLEGGWWKGFPIFDTRSDVVRASVPGNAGGSETTRKMAAVMNTPSHARFDASFGAGGPRGPYLTPDPPSMVDQLPSIKFGFDDLRDRMARFTQRFDDFIEQGRKRVLEERNHFRMNMSEIQESQRSRRRELEDISNKSIAHENTLAKEAQEHEEMQQQIEELDIQRQNHEAHRDDLRSQISSLQKAIHTRRQAQHHHQRQLDNQARHNRPELQFWESHLCMRIEGLGIDDRIKFVYTHVDERDWDRQCAFELNMETKDYQVVAVEPALDDEAVDAVVERLNETRDLASFLKAMRALFAASIRP</sequence>
<evidence type="ECO:0000313" key="13">
    <source>
        <dbReference type="EMBL" id="THX43856.1"/>
    </source>
</evidence>
<evidence type="ECO:0000256" key="7">
    <source>
        <dbReference type="ARBA" id="ARBA00023306"/>
    </source>
</evidence>